<dbReference type="Proteomes" id="UP000528457">
    <property type="component" value="Unassembled WGS sequence"/>
</dbReference>
<dbReference type="GO" id="GO:0005975">
    <property type="term" value="P:carbohydrate metabolic process"/>
    <property type="evidence" value="ECO:0007669"/>
    <property type="project" value="InterPro"/>
</dbReference>
<dbReference type="InterPro" id="IPR004867">
    <property type="entry name" value="CHB_C_dom"/>
</dbReference>
<feature type="active site" description="Proton donor" evidence="8">
    <location>
        <position position="531"/>
    </location>
</feature>
<dbReference type="InterPro" id="IPR014756">
    <property type="entry name" value="Ig_E-set"/>
</dbReference>
<dbReference type="PROSITE" id="PS51257">
    <property type="entry name" value="PROKAR_LIPOPROTEIN"/>
    <property type="match status" value="1"/>
</dbReference>
<sequence>MKRLWVCFALLICACQSQQEQLNTLGEVLDVRYQVVNNQADGECNILHEKAPCFEAELFIESPIDYPGTEWQLYFSHYSPIHEVYNEDFIIERIQGDLHRLRPSNSFKGLKADHAYKIPFRASFWHLTESDIFPNFFLHVDGLEPAIVQSTVMEFDSETGLEAPAFVLPPENPEKHHKRNKKDLTVIADAPYLYKAFGDRHTEHQTPASSEALVIPKPKTIEHLGSQLITLSALHIAKNDFPENTHTAALEYLEKLGLPVTKDQQLALNFTRDHSLKADGYQLRIDKGGIDIRTADAAGSNYALYTLAQLWHSGKGQLPSISISDEPRYAYRGMHLDLSRNFLSKAFILELMQQMAAVKLNKLHLHLADDEGWRLAIHALPELTDIGAKRCLDLKEERCLITQLGDGPFPKANQFLTQDDYLDILKAAKSRNIEVIPSFDAPGHARAAIKSMEARYKMLSKAGKQKAAEEFLLSDFEDRSEYISHQHYNDNTINPCMESTYRFFDVVIDEIQGLHEQAGWPLKTYHIGADESPGAWKASPVCESFLTDNPYGIRHNAELTAYFIERLVTLLEDKGIKAAAWNDGLNHVESSLAGKNIQSHAWTPLFWKGHEVAQRHANLKWDVVVSTPDATYFDFPYQAHYKERGFYWASRSIDTKKAFDFMPDNLPAHAEIWKNRNGKAYKVDDSVAPQENAFFGLQGQLWTEVVRSDTQAEYMIYPRLFALAERAWHKADWELAYTANRVYSEDSQYFSSNRSTRESDWHRFSFALSEAMKRLDEWHIEYRLPVIGAIVKNDQLHWQSPVPNLPLEYQTDDGHWQTLPGSQGKLDLETSVDSQAIKIRSLNHKLNRAGRELSVPLE</sequence>
<feature type="domain" description="Chitobiase/beta-hexosaminidases N-terminal" evidence="9">
    <location>
        <begin position="27"/>
        <end position="192"/>
    </location>
</feature>
<comment type="catalytic activity">
    <reaction evidence="1">
        <text>Hydrolysis of terminal non-reducing N-acetyl-D-hexosamine residues in N-acetyl-beta-D-hexosaminides.</text>
        <dbReference type="EC" id="3.2.1.52"/>
    </reaction>
</comment>
<evidence type="ECO:0000259" key="9">
    <source>
        <dbReference type="SMART" id="SM01081"/>
    </source>
</evidence>
<dbReference type="InterPro" id="IPR012291">
    <property type="entry name" value="CBM2_carb-bd_dom_sf"/>
</dbReference>
<evidence type="ECO:0000256" key="1">
    <source>
        <dbReference type="ARBA" id="ARBA00001231"/>
    </source>
</evidence>
<evidence type="ECO:0000256" key="8">
    <source>
        <dbReference type="PIRSR" id="PIRSR625705-1"/>
    </source>
</evidence>
<dbReference type="Pfam" id="PF02838">
    <property type="entry name" value="Glyco_hydro_20b"/>
    <property type="match status" value="1"/>
</dbReference>
<dbReference type="PRINTS" id="PR00738">
    <property type="entry name" value="GLHYDRLASE20"/>
</dbReference>
<dbReference type="InterPro" id="IPR013783">
    <property type="entry name" value="Ig-like_fold"/>
</dbReference>
<dbReference type="InParanoid" id="A0A7X0MTX7"/>
<dbReference type="Gene3D" id="2.60.40.290">
    <property type="match status" value="1"/>
</dbReference>
<dbReference type="Gene3D" id="2.60.40.10">
    <property type="entry name" value="Immunoglobulins"/>
    <property type="match status" value="1"/>
</dbReference>
<dbReference type="SUPFAM" id="SSF81296">
    <property type="entry name" value="E set domains"/>
    <property type="match status" value="1"/>
</dbReference>
<dbReference type="Pfam" id="PF03174">
    <property type="entry name" value="CHB_HEX_C"/>
    <property type="match status" value="1"/>
</dbReference>
<dbReference type="Pfam" id="PF00728">
    <property type="entry name" value="Glyco_hydro_20"/>
    <property type="match status" value="1"/>
</dbReference>
<dbReference type="InterPro" id="IPR004866">
    <property type="entry name" value="CHB/HEX_N_dom"/>
</dbReference>
<dbReference type="RefSeq" id="WP_166852510.1">
    <property type="nucleotide sequence ID" value="NZ_JAAONY010000001.1"/>
</dbReference>
<comment type="similarity">
    <text evidence="2">Belongs to the glycosyl hydrolase 20 family.</text>
</comment>
<keyword evidence="11" id="KW-1185">Reference proteome</keyword>
<evidence type="ECO:0000256" key="5">
    <source>
        <dbReference type="ARBA" id="ARBA00023295"/>
    </source>
</evidence>
<dbReference type="GO" id="GO:0030247">
    <property type="term" value="F:polysaccharide binding"/>
    <property type="evidence" value="ECO:0007669"/>
    <property type="project" value="InterPro"/>
</dbReference>
<dbReference type="SMART" id="SM01081">
    <property type="entry name" value="CHB_HEX"/>
    <property type="match status" value="1"/>
</dbReference>
<dbReference type="InterPro" id="IPR029018">
    <property type="entry name" value="Hex-like_dom2"/>
</dbReference>
<dbReference type="Pfam" id="PF03173">
    <property type="entry name" value="CHB_HEX"/>
    <property type="match status" value="1"/>
</dbReference>
<dbReference type="InterPro" id="IPR017853">
    <property type="entry name" value="GH"/>
</dbReference>
<comment type="caution">
    <text evidence="10">The sequence shown here is derived from an EMBL/GenBank/DDBJ whole genome shotgun (WGS) entry which is preliminary data.</text>
</comment>
<dbReference type="Gene3D" id="3.30.379.10">
    <property type="entry name" value="Chitobiase/beta-hexosaminidase domain 2-like"/>
    <property type="match status" value="1"/>
</dbReference>
<evidence type="ECO:0000256" key="3">
    <source>
        <dbReference type="ARBA" id="ARBA00012663"/>
    </source>
</evidence>
<dbReference type="AlphaFoldDB" id="A0A7X0MTX7"/>
<keyword evidence="5 10" id="KW-0326">Glycosidase</keyword>
<organism evidence="10 11">
    <name type="scientific">Pseudoteredinibacter isoporae</name>
    <dbReference type="NCBI Taxonomy" id="570281"/>
    <lineage>
        <taxon>Bacteria</taxon>
        <taxon>Pseudomonadati</taxon>
        <taxon>Pseudomonadota</taxon>
        <taxon>Gammaproteobacteria</taxon>
        <taxon>Cellvibrionales</taxon>
        <taxon>Cellvibrionaceae</taxon>
        <taxon>Pseudoteredinibacter</taxon>
    </lineage>
</organism>
<dbReference type="SUPFAM" id="SSF51445">
    <property type="entry name" value="(Trans)glycosidases"/>
    <property type="match status" value="1"/>
</dbReference>
<dbReference type="PANTHER" id="PTHR22600:SF57">
    <property type="entry name" value="BETA-N-ACETYLHEXOSAMINIDASE"/>
    <property type="match status" value="1"/>
</dbReference>
<evidence type="ECO:0000256" key="6">
    <source>
        <dbReference type="ARBA" id="ARBA00030512"/>
    </source>
</evidence>
<dbReference type="InterPro" id="IPR015883">
    <property type="entry name" value="Glyco_hydro_20_cat"/>
</dbReference>
<dbReference type="SUPFAM" id="SSF49384">
    <property type="entry name" value="Carbohydrate-binding domain"/>
    <property type="match status" value="1"/>
</dbReference>
<gene>
    <name evidence="10" type="ORF">HNR48_000299</name>
</gene>
<dbReference type="InterPro" id="IPR008965">
    <property type="entry name" value="CBM2/CBM3_carb-bd_dom_sf"/>
</dbReference>
<dbReference type="GO" id="GO:0016020">
    <property type="term" value="C:membrane"/>
    <property type="evidence" value="ECO:0007669"/>
    <property type="project" value="TreeGrafter"/>
</dbReference>
<evidence type="ECO:0000313" key="10">
    <source>
        <dbReference type="EMBL" id="MBB6520021.1"/>
    </source>
</evidence>
<evidence type="ECO:0000256" key="4">
    <source>
        <dbReference type="ARBA" id="ARBA00022801"/>
    </source>
</evidence>
<dbReference type="InterPro" id="IPR025705">
    <property type="entry name" value="Beta_hexosaminidase_sua/sub"/>
</dbReference>
<dbReference type="PANTHER" id="PTHR22600">
    <property type="entry name" value="BETA-HEXOSAMINIDASE"/>
    <property type="match status" value="1"/>
</dbReference>
<proteinExistence type="inferred from homology"/>
<keyword evidence="4 10" id="KW-0378">Hydrolase</keyword>
<dbReference type="Gene3D" id="3.20.20.80">
    <property type="entry name" value="Glycosidases"/>
    <property type="match status" value="1"/>
</dbReference>
<evidence type="ECO:0000256" key="7">
    <source>
        <dbReference type="ARBA" id="ARBA00033000"/>
    </source>
</evidence>
<evidence type="ECO:0000256" key="2">
    <source>
        <dbReference type="ARBA" id="ARBA00006285"/>
    </source>
</evidence>
<dbReference type="GO" id="GO:0030203">
    <property type="term" value="P:glycosaminoglycan metabolic process"/>
    <property type="evidence" value="ECO:0007669"/>
    <property type="project" value="TreeGrafter"/>
</dbReference>
<reference evidence="10 11" key="1">
    <citation type="submission" date="2020-08" db="EMBL/GenBank/DDBJ databases">
        <title>Genomic Encyclopedia of Type Strains, Phase IV (KMG-IV): sequencing the most valuable type-strain genomes for metagenomic binning, comparative biology and taxonomic classification.</title>
        <authorList>
            <person name="Goeker M."/>
        </authorList>
    </citation>
    <scope>NUCLEOTIDE SEQUENCE [LARGE SCALE GENOMIC DNA]</scope>
    <source>
        <strain evidence="10 11">DSM 22368</strain>
    </source>
</reference>
<protein>
    <recommendedName>
        <fullName evidence="3">beta-N-acetylhexosaminidase</fullName>
        <ecNumber evidence="3">3.2.1.52</ecNumber>
    </recommendedName>
    <alternativeName>
        <fullName evidence="6">Beta-N-acetylhexosaminidase</fullName>
    </alternativeName>
    <alternativeName>
        <fullName evidence="7">N-acetyl-beta-glucosaminidase</fullName>
    </alternativeName>
</protein>
<dbReference type="EMBL" id="JACHHT010000001">
    <property type="protein sequence ID" value="MBB6520021.1"/>
    <property type="molecule type" value="Genomic_DNA"/>
</dbReference>
<name>A0A7X0MTX7_9GAMM</name>
<dbReference type="InterPro" id="IPR015882">
    <property type="entry name" value="HEX_bac_N"/>
</dbReference>
<dbReference type="EC" id="3.2.1.52" evidence="3"/>
<dbReference type="SUPFAM" id="SSF55545">
    <property type="entry name" value="beta-N-acetylhexosaminidase-like domain"/>
    <property type="match status" value="1"/>
</dbReference>
<evidence type="ECO:0000313" key="11">
    <source>
        <dbReference type="Proteomes" id="UP000528457"/>
    </source>
</evidence>
<dbReference type="GO" id="GO:0004563">
    <property type="term" value="F:beta-N-acetylhexosaminidase activity"/>
    <property type="evidence" value="ECO:0007669"/>
    <property type="project" value="UniProtKB-EC"/>
</dbReference>
<accession>A0A7X0MTX7</accession>